<accession>A0A9D2IKJ6</accession>
<evidence type="ECO:0000256" key="8">
    <source>
        <dbReference type="ARBA" id="ARBA00022967"/>
    </source>
</evidence>
<dbReference type="PROSITE" id="PS00211">
    <property type="entry name" value="ABC_TRANSPORTER_1"/>
    <property type="match status" value="1"/>
</dbReference>
<dbReference type="CDD" id="cd03257">
    <property type="entry name" value="ABC_NikE_OppD_transporters"/>
    <property type="match status" value="2"/>
</dbReference>
<dbReference type="PANTHER" id="PTHR43297:SF14">
    <property type="entry name" value="ATPASE AAA-TYPE CORE DOMAIN-CONTAINING PROTEIN"/>
    <property type="match status" value="1"/>
</dbReference>
<reference evidence="11" key="1">
    <citation type="journal article" date="2021" name="PeerJ">
        <title>Extensive microbial diversity within the chicken gut microbiome revealed by metagenomics and culture.</title>
        <authorList>
            <person name="Gilroy R."/>
            <person name="Ravi A."/>
            <person name="Getino M."/>
            <person name="Pursley I."/>
            <person name="Horton D.L."/>
            <person name="Alikhan N.F."/>
            <person name="Baker D."/>
            <person name="Gharbi K."/>
            <person name="Hall N."/>
            <person name="Watson M."/>
            <person name="Adriaenssens E.M."/>
            <person name="Foster-Nyarko E."/>
            <person name="Jarju S."/>
            <person name="Secka A."/>
            <person name="Antonio M."/>
            <person name="Oren A."/>
            <person name="Chaudhuri R.R."/>
            <person name="La Ragione R."/>
            <person name="Hildebrand F."/>
            <person name="Pallen M.J."/>
        </authorList>
    </citation>
    <scope>NUCLEOTIDE SEQUENCE</scope>
    <source>
        <strain evidence="11">ChiGjej1B1-13045</strain>
    </source>
</reference>
<dbReference type="NCBIfam" id="TIGR01727">
    <property type="entry name" value="oligo_HPY"/>
    <property type="match status" value="1"/>
</dbReference>
<dbReference type="Proteomes" id="UP000824017">
    <property type="component" value="Unassembled WGS sequence"/>
</dbReference>
<evidence type="ECO:0000256" key="6">
    <source>
        <dbReference type="ARBA" id="ARBA00022741"/>
    </source>
</evidence>
<dbReference type="Pfam" id="PF00005">
    <property type="entry name" value="ABC_tran"/>
    <property type="match status" value="2"/>
</dbReference>
<dbReference type="EMBL" id="DXCD01000176">
    <property type="protein sequence ID" value="HIZ13607.1"/>
    <property type="molecule type" value="Genomic_DNA"/>
</dbReference>
<comment type="subcellular location">
    <subcellularLocation>
        <location evidence="1">Cell membrane</location>
        <topology evidence="1">Peripheral membrane protein</topology>
    </subcellularLocation>
</comment>
<evidence type="ECO:0000256" key="7">
    <source>
        <dbReference type="ARBA" id="ARBA00022840"/>
    </source>
</evidence>
<dbReference type="InterPro" id="IPR017871">
    <property type="entry name" value="ABC_transporter-like_CS"/>
</dbReference>
<organism evidence="11 12">
    <name type="scientific">Candidatus Mediterraneibacter stercorigallinarum</name>
    <dbReference type="NCBI Taxonomy" id="2838686"/>
    <lineage>
        <taxon>Bacteria</taxon>
        <taxon>Bacillati</taxon>
        <taxon>Bacillota</taxon>
        <taxon>Clostridia</taxon>
        <taxon>Lachnospirales</taxon>
        <taxon>Lachnospiraceae</taxon>
        <taxon>Mediterraneibacter</taxon>
    </lineage>
</organism>
<dbReference type="InterPro" id="IPR050388">
    <property type="entry name" value="ABC_Ni/Peptide_Import"/>
</dbReference>
<comment type="similarity">
    <text evidence="2">Belongs to the ABC transporter superfamily.</text>
</comment>
<dbReference type="InterPro" id="IPR003593">
    <property type="entry name" value="AAA+_ATPase"/>
</dbReference>
<dbReference type="PROSITE" id="PS50893">
    <property type="entry name" value="ABC_TRANSPORTER_2"/>
    <property type="match status" value="2"/>
</dbReference>
<evidence type="ECO:0000256" key="5">
    <source>
        <dbReference type="ARBA" id="ARBA00022519"/>
    </source>
</evidence>
<gene>
    <name evidence="11" type="ORF">H9817_06755</name>
</gene>
<feature type="domain" description="ABC transporter" evidence="10">
    <location>
        <begin position="4"/>
        <end position="244"/>
    </location>
</feature>
<keyword evidence="4" id="KW-1003">Cell membrane</keyword>
<evidence type="ECO:0000256" key="2">
    <source>
        <dbReference type="ARBA" id="ARBA00005417"/>
    </source>
</evidence>
<dbReference type="SUPFAM" id="SSF52540">
    <property type="entry name" value="P-loop containing nucleoside triphosphate hydrolases"/>
    <property type="match status" value="2"/>
</dbReference>
<dbReference type="InterPro" id="IPR027417">
    <property type="entry name" value="P-loop_NTPase"/>
</dbReference>
<evidence type="ECO:0000313" key="12">
    <source>
        <dbReference type="Proteomes" id="UP000824017"/>
    </source>
</evidence>
<reference evidence="11" key="2">
    <citation type="submission" date="2021-04" db="EMBL/GenBank/DDBJ databases">
        <authorList>
            <person name="Gilroy R."/>
        </authorList>
    </citation>
    <scope>NUCLEOTIDE SEQUENCE</scope>
    <source>
        <strain evidence="11">ChiGjej1B1-13045</strain>
    </source>
</reference>
<dbReference type="GO" id="GO:0015833">
    <property type="term" value="P:peptide transport"/>
    <property type="evidence" value="ECO:0007669"/>
    <property type="project" value="InterPro"/>
</dbReference>
<dbReference type="Pfam" id="PF08352">
    <property type="entry name" value="oligo_HPY"/>
    <property type="match status" value="1"/>
</dbReference>
<dbReference type="GO" id="GO:0005886">
    <property type="term" value="C:plasma membrane"/>
    <property type="evidence" value="ECO:0007669"/>
    <property type="project" value="UniProtKB-SubCell"/>
</dbReference>
<feature type="domain" description="ABC transporter" evidence="10">
    <location>
        <begin position="264"/>
        <end position="505"/>
    </location>
</feature>
<evidence type="ECO:0000313" key="11">
    <source>
        <dbReference type="EMBL" id="HIZ13607.1"/>
    </source>
</evidence>
<keyword evidence="6" id="KW-0547">Nucleotide-binding</keyword>
<evidence type="ECO:0000256" key="9">
    <source>
        <dbReference type="ARBA" id="ARBA00023136"/>
    </source>
</evidence>
<dbReference type="NCBIfam" id="NF008453">
    <property type="entry name" value="PRK11308.1"/>
    <property type="match status" value="2"/>
</dbReference>
<dbReference type="AlphaFoldDB" id="A0A9D2IKJ6"/>
<sequence length="587" mass="64194">MKVLDVQNLSVQYHTGQGHRQALDEVSFSVEKGGIAGIVGESGSGKSTAMLAVMGLLAENADVTADAIAVCGQQVVPGRDIAMVLQDSLSCLNPTVKIGRQITETIRAHKNCTRQEARERAEELLDLVGIRNPAQRMRQYPFELSGGMRQRTAIAIALACEPKLIIADEPTTALDAAVQAQIILLLRRIVQDTGTSLLVVSHDMGVIAALCSRVYVMQSGRIIEQGTAEEIFYSPQQEYTKKLLRDARGIQRLRTGEKDSEVLLRLEHVTKVFDTKEGIRDISLEIRKGEIYALAGESGSGKTTLARILTGLLKPDSGRISYKGETLDAGTQAGIRQGKIQMVFQDPYGSLNPCLTAGQALSEALKALSGTQGGMTPRERRRKAEEMLCMVGLSAEDADRYPEEFSGGERQRIGIARALISEPELLICDEALSALDAATRSQILELLLSIQKKRKIACLFISHDLALIRKISSRISVLYQGRLAETGDTREVCSDPWHPYTKLLLNAAPQPDLLKARRTRPVLPAETGQEKGSRGCPFAEACGYTMKCCYNEVPGSYSFGSRKTACFLYSEEHTGKRAEGYQMTSQI</sequence>
<dbReference type="SMART" id="SM00382">
    <property type="entry name" value="AAA"/>
    <property type="match status" value="2"/>
</dbReference>
<keyword evidence="7 11" id="KW-0067">ATP-binding</keyword>
<evidence type="ECO:0000259" key="10">
    <source>
        <dbReference type="PROSITE" id="PS50893"/>
    </source>
</evidence>
<dbReference type="GO" id="GO:0016887">
    <property type="term" value="F:ATP hydrolysis activity"/>
    <property type="evidence" value="ECO:0007669"/>
    <property type="project" value="InterPro"/>
</dbReference>
<comment type="caution">
    <text evidence="11">The sequence shown here is derived from an EMBL/GenBank/DDBJ whole genome shotgun (WGS) entry which is preliminary data.</text>
</comment>
<keyword evidence="3" id="KW-0813">Transport</keyword>
<proteinExistence type="inferred from homology"/>
<name>A0A9D2IKJ6_9FIRM</name>
<dbReference type="GO" id="GO:0005524">
    <property type="term" value="F:ATP binding"/>
    <property type="evidence" value="ECO:0007669"/>
    <property type="project" value="UniProtKB-KW"/>
</dbReference>
<evidence type="ECO:0000256" key="3">
    <source>
        <dbReference type="ARBA" id="ARBA00022448"/>
    </source>
</evidence>
<keyword evidence="8" id="KW-1278">Translocase</keyword>
<dbReference type="InterPro" id="IPR013563">
    <property type="entry name" value="Oligopep_ABC_C"/>
</dbReference>
<dbReference type="PANTHER" id="PTHR43297">
    <property type="entry name" value="OLIGOPEPTIDE TRANSPORT ATP-BINDING PROTEIN APPD"/>
    <property type="match status" value="1"/>
</dbReference>
<keyword evidence="5" id="KW-0997">Cell inner membrane</keyword>
<evidence type="ECO:0000256" key="1">
    <source>
        <dbReference type="ARBA" id="ARBA00004202"/>
    </source>
</evidence>
<evidence type="ECO:0000256" key="4">
    <source>
        <dbReference type="ARBA" id="ARBA00022475"/>
    </source>
</evidence>
<keyword evidence="9" id="KW-0472">Membrane</keyword>
<dbReference type="InterPro" id="IPR003439">
    <property type="entry name" value="ABC_transporter-like_ATP-bd"/>
</dbReference>
<dbReference type="Gene3D" id="3.40.50.300">
    <property type="entry name" value="P-loop containing nucleotide triphosphate hydrolases"/>
    <property type="match status" value="2"/>
</dbReference>
<protein>
    <submittedName>
        <fullName evidence="11">ABC transporter ATP-binding protein</fullName>
    </submittedName>
</protein>